<evidence type="ECO:0000313" key="1">
    <source>
        <dbReference type="EMBL" id="QDU00735.1"/>
    </source>
</evidence>
<name>A0A517W659_9PLAN</name>
<dbReference type="AlphaFoldDB" id="A0A517W659"/>
<reference evidence="1 2" key="1">
    <citation type="submission" date="2019-02" db="EMBL/GenBank/DDBJ databases">
        <title>Deep-cultivation of Planctomycetes and their phenomic and genomic characterization uncovers novel biology.</title>
        <authorList>
            <person name="Wiegand S."/>
            <person name="Jogler M."/>
            <person name="Boedeker C."/>
            <person name="Pinto D."/>
            <person name="Vollmers J."/>
            <person name="Rivas-Marin E."/>
            <person name="Kohn T."/>
            <person name="Peeters S.H."/>
            <person name="Heuer A."/>
            <person name="Rast P."/>
            <person name="Oberbeckmann S."/>
            <person name="Bunk B."/>
            <person name="Jeske O."/>
            <person name="Meyerdierks A."/>
            <person name="Storesund J.E."/>
            <person name="Kallscheuer N."/>
            <person name="Luecker S."/>
            <person name="Lage O.M."/>
            <person name="Pohl T."/>
            <person name="Merkel B.J."/>
            <person name="Hornburger P."/>
            <person name="Mueller R.-W."/>
            <person name="Bruemmer F."/>
            <person name="Labrenz M."/>
            <person name="Spormann A.M."/>
            <person name="Op den Camp H."/>
            <person name="Overmann J."/>
            <person name="Amann R."/>
            <person name="Jetten M.S.M."/>
            <person name="Mascher T."/>
            <person name="Medema M.H."/>
            <person name="Devos D.P."/>
            <person name="Kaster A.-K."/>
            <person name="Ovreas L."/>
            <person name="Rohde M."/>
            <person name="Galperin M.Y."/>
            <person name="Jogler C."/>
        </authorList>
    </citation>
    <scope>NUCLEOTIDE SEQUENCE [LARGE SCALE GENOMIC DNA]</scope>
    <source>
        <strain evidence="1 2">V6</strain>
    </source>
</reference>
<evidence type="ECO:0000313" key="2">
    <source>
        <dbReference type="Proteomes" id="UP000320722"/>
    </source>
</evidence>
<organism evidence="1 2">
    <name type="scientific">Gimesia chilikensis</name>
    <dbReference type="NCBI Taxonomy" id="2605989"/>
    <lineage>
        <taxon>Bacteria</taxon>
        <taxon>Pseudomonadati</taxon>
        <taxon>Planctomycetota</taxon>
        <taxon>Planctomycetia</taxon>
        <taxon>Planctomycetales</taxon>
        <taxon>Planctomycetaceae</taxon>
        <taxon>Gimesia</taxon>
    </lineage>
</organism>
<gene>
    <name evidence="1" type="ORF">V6x_04110</name>
</gene>
<accession>A0A517W659</accession>
<proteinExistence type="predicted"/>
<sequence>MEFNKQNSIDSLVSKLGLPSNNYYGDHWESEVCDHKRTREWLCDYQRSDLNDEERYFLMLIIIESMDDAIKYDSVTNQEVLTLKRLLKENYTLHSHVLDDFANWEETDLENLLPISPLIREIILEVKDGPEC</sequence>
<dbReference type="Proteomes" id="UP000320722">
    <property type="component" value="Chromosome"/>
</dbReference>
<dbReference type="EMBL" id="CP036347">
    <property type="protein sequence ID" value="QDU00735.1"/>
    <property type="molecule type" value="Genomic_DNA"/>
</dbReference>
<protein>
    <submittedName>
        <fullName evidence="1">Uncharacterized protein</fullName>
    </submittedName>
</protein>